<feature type="domain" description="HTH cro/C1-type" evidence="4">
    <location>
        <begin position="23"/>
        <end position="79"/>
    </location>
</feature>
<dbReference type="Proteomes" id="UP000645217">
    <property type="component" value="Unassembled WGS sequence"/>
</dbReference>
<name>A0A917RLG6_9ACTN</name>
<feature type="repeat" description="WD" evidence="3">
    <location>
        <begin position="803"/>
        <end position="836"/>
    </location>
</feature>
<dbReference type="InterPro" id="IPR015943">
    <property type="entry name" value="WD40/YVTN_repeat-like_dom_sf"/>
</dbReference>
<organism evidence="5 6">
    <name type="scientific">Sphaerisporangium melleum</name>
    <dbReference type="NCBI Taxonomy" id="321316"/>
    <lineage>
        <taxon>Bacteria</taxon>
        <taxon>Bacillati</taxon>
        <taxon>Actinomycetota</taxon>
        <taxon>Actinomycetes</taxon>
        <taxon>Streptosporangiales</taxon>
        <taxon>Streptosporangiaceae</taxon>
        <taxon>Sphaerisporangium</taxon>
    </lineage>
</organism>
<dbReference type="PROSITE" id="PS50082">
    <property type="entry name" value="WD_REPEATS_2"/>
    <property type="match status" value="11"/>
</dbReference>
<dbReference type="PANTHER" id="PTHR22847:SF637">
    <property type="entry name" value="WD REPEAT DOMAIN 5B"/>
    <property type="match status" value="1"/>
</dbReference>
<feature type="repeat" description="WD" evidence="3">
    <location>
        <begin position="975"/>
        <end position="1007"/>
    </location>
</feature>
<dbReference type="InterPro" id="IPR001680">
    <property type="entry name" value="WD40_rpt"/>
</dbReference>
<proteinExistence type="predicted"/>
<feature type="repeat" description="WD" evidence="3">
    <location>
        <begin position="1061"/>
        <end position="1093"/>
    </location>
</feature>
<reference evidence="5" key="2">
    <citation type="submission" date="2020-09" db="EMBL/GenBank/DDBJ databases">
        <authorList>
            <person name="Sun Q."/>
            <person name="Ohkuma M."/>
        </authorList>
    </citation>
    <scope>NUCLEOTIDE SEQUENCE</scope>
    <source>
        <strain evidence="5">JCM 13064</strain>
    </source>
</reference>
<feature type="repeat" description="WD" evidence="3">
    <location>
        <begin position="889"/>
        <end position="930"/>
    </location>
</feature>
<sequence length="1261" mass="133922">MEMPRGERPLDDDGSELTRFAADLRLLRVKAGSPPYRELAKRAHYSPATLADAAAGRRLPSLAVTRAYVRACDGDAAEWEARWHGVAAGAPLNDRHFAPGEEEETQSPYVGLAAFQVADTGRFFGRERLTDELLTRVRDRRLLVVFGASGVGKSSLLRAGLLTEIGKRSETAAWSTSLFTPGPHPLDQCAAHLAALTGGSAPAIRDELGENRRALHLAVLQTLAGGPDDEELLVVVDQFEEIFTLCRSAEERRCFIEALVTATQAANSRTRVVLGVRADFYARCAEHPELEEALQEAQLLVGAMSVDELRRAITQPAVQAGCAVESALLARIIADAVGRPSTLPLVSHALRETWRRRRGNTLTLSGYERVGGVHGAITATAEQLYNNLTAAQAQEMRRIFLRLIVPGEHEADTRRPASYSELIPDPRSDAAAVLEQLAAARLLTMHEGTVELAHEALIVSWPRLGEWIDQERHLLRVQRRLTEAAASWQELGRDPGALYQGARLDAARLLLARAPELTPLETAFLRASLDAAAQTKRAGVRRRRLARLAVATLSVMALTASAAAMAAVSAARRADAREREALARLLVLRDEEFAATDPVLSGLLAAASWHFQPTAEARHGMLSALSTGLRGVLNGHSGPVTSVTFSPDGTELATAGHDGTVRLWDAATRRPIGAPMRGHGDWINQVVFSPDGTTVASAGGDGTVRLWDTKGHHPIGAPLAHSGPVTSVAFSRDGTQLVTVENGVVRRWDVATRGPVGAIRAGRPGGFARAAFSPNGTLLATSDRDGAIRLRDTVTYRLIGAPLTGDAGPVASVAFSPDGTKLATAGSDGNTRLWDIARRHVIGDPLRAGANATLGVAFSPDGSVVATAGGDGSVQIWDVSTHRMLGSPLKIQSTAVITLAFSPDGTTLATAGADGTVRLWDVGAYRALSAQPVAHTGSVQSVAFSPTRGVLASAGDDGTVRSWDANTHLANSIPMTGHTAPVRSVAFSPNGAVLASAGDDGTVRLWNAITHRPLGGPLTGHTGAVRSVAFTPNGDVLASAGDDRTVRFWDVATHRPISVLLTGHSGAVRSVAFSPSGSVLASAGDDRTVRLWDAVTHRPLGDPLTRHIGSVASIAFNPQGTVLASAASNSIQLWDVATQRPIGTPMAGHTDPVTSVRFNPQGTMVASAASDGIRLWDLAVRRQIGTPLIHSGNERREVREVAFNRGGTMLAGAGQAGNVFFWRVDVPADPFLKLCAIVKRSLTPDEWRQHVPGQPFQRICP</sequence>
<dbReference type="InterPro" id="IPR019775">
    <property type="entry name" value="WD40_repeat_CS"/>
</dbReference>
<dbReference type="PRINTS" id="PR00320">
    <property type="entry name" value="GPROTEINBRPT"/>
</dbReference>
<dbReference type="InterPro" id="IPR049052">
    <property type="entry name" value="nSTAND1"/>
</dbReference>
<feature type="repeat" description="WD" evidence="3">
    <location>
        <begin position="1104"/>
        <end position="1144"/>
    </location>
</feature>
<dbReference type="PROSITE" id="PS00678">
    <property type="entry name" value="WD_REPEATS_1"/>
    <property type="match status" value="5"/>
</dbReference>
<dbReference type="Gene3D" id="2.130.10.10">
    <property type="entry name" value="YVTN repeat-like/Quinoprotein amine dehydrogenase"/>
    <property type="match status" value="5"/>
</dbReference>
<comment type="caution">
    <text evidence="5">The sequence shown here is derived from an EMBL/GenBank/DDBJ whole genome shotgun (WGS) entry which is preliminary data.</text>
</comment>
<dbReference type="Pfam" id="PF20703">
    <property type="entry name" value="nSTAND1"/>
    <property type="match status" value="1"/>
</dbReference>
<evidence type="ECO:0000313" key="6">
    <source>
        <dbReference type="Proteomes" id="UP000645217"/>
    </source>
</evidence>
<dbReference type="InterPro" id="IPR027417">
    <property type="entry name" value="P-loop_NTPase"/>
</dbReference>
<dbReference type="InterPro" id="IPR001387">
    <property type="entry name" value="Cro/C1-type_HTH"/>
</dbReference>
<feature type="repeat" description="WD" evidence="3">
    <location>
        <begin position="633"/>
        <end position="674"/>
    </location>
</feature>
<keyword evidence="1 3" id="KW-0853">WD repeat</keyword>
<dbReference type="SUPFAM" id="SSF52540">
    <property type="entry name" value="P-loop containing nucleoside triphosphate hydrolases"/>
    <property type="match status" value="1"/>
</dbReference>
<evidence type="ECO:0000313" key="5">
    <source>
        <dbReference type="EMBL" id="GGL13995.1"/>
    </source>
</evidence>
<dbReference type="InterPro" id="IPR011047">
    <property type="entry name" value="Quinoprotein_ADH-like_sf"/>
</dbReference>
<dbReference type="CDD" id="cd00200">
    <property type="entry name" value="WD40"/>
    <property type="match status" value="2"/>
</dbReference>
<dbReference type="Pfam" id="PF00400">
    <property type="entry name" value="WD40"/>
    <property type="match status" value="13"/>
</dbReference>
<feature type="repeat" description="WD" evidence="3">
    <location>
        <begin position="1146"/>
        <end position="1186"/>
    </location>
</feature>
<dbReference type="CDD" id="cd00093">
    <property type="entry name" value="HTH_XRE"/>
    <property type="match status" value="1"/>
</dbReference>
<protein>
    <recommendedName>
        <fullName evidence="4">HTH cro/C1-type domain-containing protein</fullName>
    </recommendedName>
</protein>
<dbReference type="Gene3D" id="3.40.50.300">
    <property type="entry name" value="P-loop containing nucleotide triphosphate hydrolases"/>
    <property type="match status" value="1"/>
</dbReference>
<evidence type="ECO:0000256" key="1">
    <source>
        <dbReference type="ARBA" id="ARBA00022574"/>
    </source>
</evidence>
<dbReference type="SUPFAM" id="SSF50969">
    <property type="entry name" value="YVTN repeat-like/Quinoprotein amine dehydrogenase"/>
    <property type="match status" value="1"/>
</dbReference>
<keyword evidence="6" id="KW-1185">Reference proteome</keyword>
<feature type="repeat" description="WD" evidence="3">
    <location>
        <begin position="676"/>
        <end position="708"/>
    </location>
</feature>
<dbReference type="AlphaFoldDB" id="A0A917RLG6"/>
<dbReference type="SMART" id="SM00530">
    <property type="entry name" value="HTH_XRE"/>
    <property type="match status" value="1"/>
</dbReference>
<dbReference type="SUPFAM" id="SSF50998">
    <property type="entry name" value="Quinoprotein alcohol dehydrogenase-like"/>
    <property type="match status" value="2"/>
</dbReference>
<dbReference type="InterPro" id="IPR020472">
    <property type="entry name" value="WD40_PAC1"/>
</dbReference>
<feature type="repeat" description="WD" evidence="3">
    <location>
        <begin position="846"/>
        <end position="887"/>
    </location>
</feature>
<feature type="repeat" description="WD" evidence="3">
    <location>
        <begin position="1018"/>
        <end position="1059"/>
    </location>
</feature>
<keyword evidence="2" id="KW-0677">Repeat</keyword>
<dbReference type="InterPro" id="IPR011044">
    <property type="entry name" value="Quino_amine_DH_bsu"/>
</dbReference>
<reference evidence="5" key="1">
    <citation type="journal article" date="2014" name="Int. J. Syst. Evol. Microbiol.">
        <title>Complete genome sequence of Corynebacterium casei LMG S-19264T (=DSM 44701T), isolated from a smear-ripened cheese.</title>
        <authorList>
            <consortium name="US DOE Joint Genome Institute (JGI-PGF)"/>
            <person name="Walter F."/>
            <person name="Albersmeier A."/>
            <person name="Kalinowski J."/>
            <person name="Ruckert C."/>
        </authorList>
    </citation>
    <scope>NUCLEOTIDE SEQUENCE</scope>
    <source>
        <strain evidence="5">JCM 13064</strain>
    </source>
</reference>
<feature type="repeat" description="WD" evidence="3">
    <location>
        <begin position="932"/>
        <end position="967"/>
    </location>
</feature>
<evidence type="ECO:0000256" key="3">
    <source>
        <dbReference type="PROSITE-ProRule" id="PRU00221"/>
    </source>
</evidence>
<dbReference type="SMART" id="SM00320">
    <property type="entry name" value="WD40"/>
    <property type="match status" value="14"/>
</dbReference>
<dbReference type="EMBL" id="BMNT01000047">
    <property type="protein sequence ID" value="GGL13995.1"/>
    <property type="molecule type" value="Genomic_DNA"/>
</dbReference>
<accession>A0A917RLG6</accession>
<evidence type="ECO:0000256" key="2">
    <source>
        <dbReference type="ARBA" id="ARBA00022737"/>
    </source>
</evidence>
<evidence type="ECO:0000259" key="4">
    <source>
        <dbReference type="SMART" id="SM00530"/>
    </source>
</evidence>
<gene>
    <name evidence="5" type="ORF">GCM10007964_65000</name>
</gene>
<dbReference type="PROSITE" id="PS50294">
    <property type="entry name" value="WD_REPEATS_REGION"/>
    <property type="match status" value="11"/>
</dbReference>
<dbReference type="PANTHER" id="PTHR22847">
    <property type="entry name" value="WD40 REPEAT PROTEIN"/>
    <property type="match status" value="1"/>
</dbReference>